<dbReference type="EMBL" id="SLWW01000013">
    <property type="protein sequence ID" value="TCO69726.1"/>
    <property type="molecule type" value="Genomic_DNA"/>
</dbReference>
<keyword evidence="1 4" id="KW-0378">Hydrolase</keyword>
<evidence type="ECO:0000259" key="5">
    <source>
        <dbReference type="PROSITE" id="PS51635"/>
    </source>
</evidence>
<evidence type="ECO:0000256" key="1">
    <source>
        <dbReference type="ARBA" id="ARBA00022801"/>
    </source>
</evidence>
<keyword evidence="2 4" id="KW-0442">Lipid degradation</keyword>
<dbReference type="Proteomes" id="UP000295142">
    <property type="component" value="Unassembled WGS sequence"/>
</dbReference>
<evidence type="ECO:0000313" key="6">
    <source>
        <dbReference type="EMBL" id="TCO69726.1"/>
    </source>
</evidence>
<dbReference type="GO" id="GO:0016787">
    <property type="term" value="F:hydrolase activity"/>
    <property type="evidence" value="ECO:0007669"/>
    <property type="project" value="UniProtKB-UniRule"/>
</dbReference>
<dbReference type="Pfam" id="PF01734">
    <property type="entry name" value="Patatin"/>
    <property type="match status" value="1"/>
</dbReference>
<evidence type="ECO:0000256" key="4">
    <source>
        <dbReference type="PROSITE-ProRule" id="PRU01161"/>
    </source>
</evidence>
<dbReference type="InterPro" id="IPR002641">
    <property type="entry name" value="PNPLA_dom"/>
</dbReference>
<dbReference type="SUPFAM" id="SSF52151">
    <property type="entry name" value="FabD/lysophospholipase-like"/>
    <property type="match status" value="1"/>
</dbReference>
<evidence type="ECO:0000313" key="7">
    <source>
        <dbReference type="Proteomes" id="UP000295142"/>
    </source>
</evidence>
<feature type="short sequence motif" description="GXSXG" evidence="4">
    <location>
        <begin position="40"/>
        <end position="44"/>
    </location>
</feature>
<dbReference type="RefSeq" id="WP_132546104.1">
    <property type="nucleotide sequence ID" value="NZ_SLWW01000013.1"/>
</dbReference>
<dbReference type="GO" id="GO:0016042">
    <property type="term" value="P:lipid catabolic process"/>
    <property type="evidence" value="ECO:0007669"/>
    <property type="project" value="UniProtKB-UniRule"/>
</dbReference>
<dbReference type="Gene3D" id="3.40.1090.10">
    <property type="entry name" value="Cytosolic phospholipase A2 catalytic domain"/>
    <property type="match status" value="2"/>
</dbReference>
<proteinExistence type="predicted"/>
<feature type="active site" description="Nucleophile" evidence="4">
    <location>
        <position position="42"/>
    </location>
</feature>
<gene>
    <name evidence="6" type="ORF">EV655_11311</name>
</gene>
<keyword evidence="7" id="KW-1185">Reference proteome</keyword>
<feature type="short sequence motif" description="DGA/G" evidence="4">
    <location>
        <begin position="202"/>
        <end position="204"/>
    </location>
</feature>
<evidence type="ECO:0000256" key="2">
    <source>
        <dbReference type="ARBA" id="ARBA00022963"/>
    </source>
</evidence>
<reference evidence="6 7" key="1">
    <citation type="submission" date="2019-03" db="EMBL/GenBank/DDBJ databases">
        <title>Genomic Encyclopedia of Type Strains, Phase IV (KMG-IV): sequencing the most valuable type-strain genomes for metagenomic binning, comparative biology and taxonomic classification.</title>
        <authorList>
            <person name="Goeker M."/>
        </authorList>
    </citation>
    <scope>NUCLEOTIDE SEQUENCE [LARGE SCALE GENOMIC DNA]</scope>
    <source>
        <strain evidence="6 7">DSM 4868</strain>
    </source>
</reference>
<dbReference type="PANTHER" id="PTHR14226:SF78">
    <property type="entry name" value="SLR0060 PROTEIN"/>
    <property type="match status" value="1"/>
</dbReference>
<organism evidence="6 7">
    <name type="scientific">Rhodovulum euryhalinum</name>
    <dbReference type="NCBI Taxonomy" id="35805"/>
    <lineage>
        <taxon>Bacteria</taxon>
        <taxon>Pseudomonadati</taxon>
        <taxon>Pseudomonadota</taxon>
        <taxon>Alphaproteobacteria</taxon>
        <taxon>Rhodobacterales</taxon>
        <taxon>Paracoccaceae</taxon>
        <taxon>Rhodovulum</taxon>
    </lineage>
</organism>
<dbReference type="PROSITE" id="PS51635">
    <property type="entry name" value="PNPLA"/>
    <property type="match status" value="1"/>
</dbReference>
<protein>
    <submittedName>
        <fullName evidence="6">NTE family protein</fullName>
    </submittedName>
</protein>
<comment type="caution">
    <text evidence="6">The sequence shown here is derived from an EMBL/GenBank/DDBJ whole genome shotgun (WGS) entry which is preliminary data.</text>
</comment>
<dbReference type="InterPro" id="IPR016035">
    <property type="entry name" value="Acyl_Trfase/lysoPLipase"/>
</dbReference>
<name>A0A4R2KGX0_9RHOB</name>
<dbReference type="InterPro" id="IPR050301">
    <property type="entry name" value="NTE"/>
</dbReference>
<accession>A0A4R2KGX0</accession>
<feature type="active site" description="Proton acceptor" evidence="4">
    <location>
        <position position="202"/>
    </location>
</feature>
<sequence>MTPIRINLALQGGGAHGAFTWGVLDRLLDEPWIEIAGISGTSAGALNGAALKAGLVAGGTEGARAALDRLWAQVGAVGDLRLTHWMAAFTPGAGTVARMLEAALPWSLTDAATRMVSPYAYGPFYRNPLERVVEGFDYDRVCACDPPALFVGATNVRTGKVRIFEGRAITTEAILASACLPTLFQAVEVTDPDTGETEAYWDGGFTGNPALFPLFADDLPEDIVVVSINPLERAEVPVTGQEIQNRINEISFNASMLRELRSIQMVKDLIAAGRLERGTMKDLRVHMIADDALMRQLNVATKLVPNPVVLDELKRAGRAAAARFLVEAAPQLGRAATVDLHRLCD</sequence>
<feature type="short sequence motif" description="GXGXXG" evidence="4">
    <location>
        <begin position="12"/>
        <end position="17"/>
    </location>
</feature>
<dbReference type="PANTHER" id="PTHR14226">
    <property type="entry name" value="NEUROPATHY TARGET ESTERASE/SWISS CHEESE D.MELANOGASTER"/>
    <property type="match status" value="1"/>
</dbReference>
<feature type="domain" description="PNPLA" evidence="5">
    <location>
        <begin position="8"/>
        <end position="215"/>
    </location>
</feature>
<keyword evidence="3 4" id="KW-0443">Lipid metabolism</keyword>
<evidence type="ECO:0000256" key="3">
    <source>
        <dbReference type="ARBA" id="ARBA00023098"/>
    </source>
</evidence>
<dbReference type="OrthoDB" id="9807112at2"/>
<dbReference type="AlphaFoldDB" id="A0A4R2KGX0"/>